<protein>
    <submittedName>
        <fullName evidence="1">DUF2117 domain-containing protein</fullName>
    </submittedName>
</protein>
<evidence type="ECO:0000313" key="1">
    <source>
        <dbReference type="EMBL" id="MDF0590514.1"/>
    </source>
</evidence>
<comment type="caution">
    <text evidence="1">The sequence shown here is derived from an EMBL/GenBank/DDBJ whole genome shotgun (WGS) entry which is preliminary data.</text>
</comment>
<dbReference type="Proteomes" id="UP001220010">
    <property type="component" value="Unassembled WGS sequence"/>
</dbReference>
<dbReference type="Pfam" id="PF09890">
    <property type="entry name" value="DUF2117"/>
    <property type="match status" value="1"/>
</dbReference>
<reference evidence="1 2" key="1">
    <citation type="submission" date="2023-03" db="EMBL/GenBank/DDBJ databases">
        <title>WGS of Methanotrichaceae archaeon Mx.</title>
        <authorList>
            <person name="Sorokin D.Y."/>
            <person name="Merkel A.Y."/>
        </authorList>
    </citation>
    <scope>NUCLEOTIDE SEQUENCE [LARGE SCALE GENOMIC DNA]</scope>
    <source>
        <strain evidence="1 2">Mx</strain>
    </source>
</reference>
<evidence type="ECO:0000313" key="2">
    <source>
        <dbReference type="Proteomes" id="UP001220010"/>
    </source>
</evidence>
<dbReference type="EMBL" id="JARFPK010000014">
    <property type="protein sequence ID" value="MDF0590514.1"/>
    <property type="molecule type" value="Genomic_DNA"/>
</dbReference>
<proteinExistence type="predicted"/>
<keyword evidence="2" id="KW-1185">Reference proteome</keyword>
<accession>A0ABT5X735</accession>
<gene>
    <name evidence="1" type="ORF">P0O15_04905</name>
</gene>
<sequence length="364" mass="38296">MRASKAVDEIGVVVHGPEVVDLGFAEMAIDRLSDLGTVTAVLGGTMGRAAVIDGSLEDRIEISSRELPSRSVKRLEGACDFVLLLNYAKTRETGLAFGAMVAARARPNKPLLIADYGGGYITHLAGEGAGIAEKLAAVLELELVDPPRPPSRLDTSGGTVRRRMEGAVPGEKITVNGMVVGTALQEKVEISTEDGKIVDISGAQLKLHGVEKLPSLDLEKAILRTGEIRRTRKVPRSASKRGVDAVLIDHAAEEAFERADGAMVAVTVGDDTTAIAGDILSRLGIPIVGVVDGDLDHLCERTAAPKGSVVIEVSAGCDDLIGIRVKEEIFGGGDRISMEGLGIEDIVTGVKRAAGGDLRKVRRF</sequence>
<name>A0ABT5X735_9EURY</name>
<dbReference type="InterPro" id="IPR012032">
    <property type="entry name" value="UCP006598"/>
</dbReference>
<dbReference type="RefSeq" id="WP_316966264.1">
    <property type="nucleotide sequence ID" value="NZ_JARFPK010000014.1"/>
</dbReference>
<organism evidence="1 2">
    <name type="scientific">Candidatus Methanocrinis natronophilus</name>
    <dbReference type="NCBI Taxonomy" id="3033396"/>
    <lineage>
        <taxon>Archaea</taxon>
        <taxon>Methanobacteriati</taxon>
        <taxon>Methanobacteriota</taxon>
        <taxon>Stenosarchaea group</taxon>
        <taxon>Methanomicrobia</taxon>
        <taxon>Methanotrichales</taxon>
        <taxon>Methanotrichaceae</taxon>
        <taxon>Methanocrinis</taxon>
    </lineage>
</organism>